<feature type="transmembrane region" description="Helical" evidence="2">
    <location>
        <begin position="138"/>
        <end position="159"/>
    </location>
</feature>
<dbReference type="InterPro" id="IPR007110">
    <property type="entry name" value="Ig-like_dom"/>
</dbReference>
<feature type="region of interest" description="Disordered" evidence="1">
    <location>
        <begin position="188"/>
        <end position="216"/>
    </location>
</feature>
<evidence type="ECO:0000259" key="3">
    <source>
        <dbReference type="PROSITE" id="PS50835"/>
    </source>
</evidence>
<dbReference type="InterPro" id="IPR003599">
    <property type="entry name" value="Ig_sub"/>
</dbReference>
<dbReference type="RefSeq" id="XP_013877974.1">
    <property type="nucleotide sequence ID" value="XM_014022520.1"/>
</dbReference>
<feature type="region of interest" description="Disordered" evidence="1">
    <location>
        <begin position="229"/>
        <end position="261"/>
    </location>
</feature>
<evidence type="ECO:0000313" key="4">
    <source>
        <dbReference type="Proteomes" id="UP000192220"/>
    </source>
</evidence>
<dbReference type="STRING" id="52670.A0A2I4CDC8"/>
<accession>A0A2I4CDC8</accession>
<dbReference type="SUPFAM" id="SSF48726">
    <property type="entry name" value="Immunoglobulin"/>
    <property type="match status" value="1"/>
</dbReference>
<keyword evidence="2" id="KW-0812">Transmembrane</keyword>
<reference evidence="5" key="1">
    <citation type="submission" date="2025-08" db="UniProtKB">
        <authorList>
            <consortium name="RefSeq"/>
        </authorList>
    </citation>
    <scope>IDENTIFICATION</scope>
    <source>
        <strain evidence="5">Quisiro</strain>
        <tissue evidence="5">Liver</tissue>
    </source>
</reference>
<dbReference type="FunCoup" id="A0A2I4CDC8">
    <property type="interactions" value="79"/>
</dbReference>
<dbReference type="SMART" id="SM00409">
    <property type="entry name" value="IG"/>
    <property type="match status" value="1"/>
</dbReference>
<dbReference type="Gene3D" id="2.60.40.10">
    <property type="entry name" value="Immunoglobulins"/>
    <property type="match status" value="1"/>
</dbReference>
<gene>
    <name evidence="5" type="primary">si:dkey-52l18.4</name>
</gene>
<evidence type="ECO:0000256" key="1">
    <source>
        <dbReference type="SAM" id="MobiDB-lite"/>
    </source>
</evidence>
<feature type="compositionally biased region" description="Polar residues" evidence="1">
    <location>
        <begin position="239"/>
        <end position="261"/>
    </location>
</feature>
<evidence type="ECO:0000313" key="5">
    <source>
        <dbReference type="RefSeq" id="XP_013877974.1"/>
    </source>
</evidence>
<protein>
    <submittedName>
        <fullName evidence="5">Uncharacterized protein si:dkey-52l18.4</fullName>
    </submittedName>
</protein>
<keyword evidence="2" id="KW-0472">Membrane</keyword>
<dbReference type="InterPro" id="IPR013783">
    <property type="entry name" value="Ig-like_fold"/>
</dbReference>
<dbReference type="Proteomes" id="UP000192220">
    <property type="component" value="Unplaced"/>
</dbReference>
<dbReference type="InterPro" id="IPR036179">
    <property type="entry name" value="Ig-like_dom_sf"/>
</dbReference>
<dbReference type="KEGG" id="alim:106527598"/>
<dbReference type="InParanoid" id="A0A2I4CDC8"/>
<dbReference type="OrthoDB" id="8950231at2759"/>
<organism evidence="4 5">
    <name type="scientific">Austrofundulus limnaeus</name>
    <name type="common">Annual killifish</name>
    <dbReference type="NCBI Taxonomy" id="52670"/>
    <lineage>
        <taxon>Eukaryota</taxon>
        <taxon>Metazoa</taxon>
        <taxon>Chordata</taxon>
        <taxon>Craniata</taxon>
        <taxon>Vertebrata</taxon>
        <taxon>Euteleostomi</taxon>
        <taxon>Actinopterygii</taxon>
        <taxon>Neopterygii</taxon>
        <taxon>Teleostei</taxon>
        <taxon>Neoteleostei</taxon>
        <taxon>Acanthomorphata</taxon>
        <taxon>Ovalentaria</taxon>
        <taxon>Atherinomorphae</taxon>
        <taxon>Cyprinodontiformes</taxon>
        <taxon>Rivulidae</taxon>
        <taxon>Austrofundulus</taxon>
    </lineage>
</organism>
<dbReference type="Pfam" id="PF13927">
    <property type="entry name" value="Ig_3"/>
    <property type="match status" value="1"/>
</dbReference>
<name>A0A2I4CDC8_AUSLI</name>
<evidence type="ECO:0000256" key="2">
    <source>
        <dbReference type="SAM" id="Phobius"/>
    </source>
</evidence>
<proteinExistence type="predicted"/>
<dbReference type="AlphaFoldDB" id="A0A2I4CDC8"/>
<sequence>MCDYLFKAVYCFCVFQLGFCEKCSNGVLGRSQTFYAPEGSSMTLSCVVQHCGENWTGNWTYKKLTNATSGTVGDGGKHHFSHLALSNNETQLNLTIRSVGQSDAGSYKCSVIWEDGSRDEGHWMHLNVTKEVPVQRNALHRFLICAGAFFWLPVFLLLARRLGSKVKPHTRPRTQVIYEVVQEDRSHQLPQPLTQRPVPKKRTNPPRKVSSKPLPKTELVYADISQETLRQQRAMREPAQSTVYSSVHFSSATHQKNEGSV</sequence>
<dbReference type="PROSITE" id="PS50835">
    <property type="entry name" value="IG_LIKE"/>
    <property type="match status" value="1"/>
</dbReference>
<keyword evidence="4" id="KW-1185">Reference proteome</keyword>
<feature type="domain" description="Ig-like" evidence="3">
    <location>
        <begin position="38"/>
        <end position="111"/>
    </location>
</feature>
<keyword evidence="2" id="KW-1133">Transmembrane helix</keyword>